<feature type="compositionally biased region" description="Basic and acidic residues" evidence="1">
    <location>
        <begin position="9"/>
        <end position="28"/>
    </location>
</feature>
<evidence type="ECO:0000313" key="2">
    <source>
        <dbReference type="EMBL" id="TNN86189.1"/>
    </source>
</evidence>
<dbReference type="Proteomes" id="UP000314294">
    <property type="component" value="Unassembled WGS sequence"/>
</dbReference>
<evidence type="ECO:0000313" key="3">
    <source>
        <dbReference type="Proteomes" id="UP000314294"/>
    </source>
</evidence>
<keyword evidence="3" id="KW-1185">Reference proteome</keyword>
<dbReference type="EMBL" id="SRLO01000017">
    <property type="protein sequence ID" value="TNN86189.1"/>
    <property type="molecule type" value="Genomic_DNA"/>
</dbReference>
<dbReference type="AlphaFoldDB" id="A0A4Z2J7M8"/>
<reference evidence="2 3" key="1">
    <citation type="submission" date="2019-03" db="EMBL/GenBank/DDBJ databases">
        <title>First draft genome of Liparis tanakae, snailfish: a comprehensive survey of snailfish specific genes.</title>
        <authorList>
            <person name="Kim W."/>
            <person name="Song I."/>
            <person name="Jeong J.-H."/>
            <person name="Kim D."/>
            <person name="Kim S."/>
            <person name="Ryu S."/>
            <person name="Song J.Y."/>
            <person name="Lee S.K."/>
        </authorList>
    </citation>
    <scope>NUCLEOTIDE SEQUENCE [LARGE SCALE GENOMIC DNA]</scope>
    <source>
        <tissue evidence="2">Muscle</tissue>
    </source>
</reference>
<accession>A0A4Z2J7M8</accession>
<feature type="region of interest" description="Disordered" evidence="1">
    <location>
        <begin position="1"/>
        <end position="28"/>
    </location>
</feature>
<gene>
    <name evidence="2" type="ORF">EYF80_003606</name>
</gene>
<comment type="caution">
    <text evidence="2">The sequence shown here is derived from an EMBL/GenBank/DDBJ whole genome shotgun (WGS) entry which is preliminary data.</text>
</comment>
<name>A0A4Z2J7M8_9TELE</name>
<proteinExistence type="predicted"/>
<protein>
    <submittedName>
        <fullName evidence="2">Uncharacterized protein</fullName>
    </submittedName>
</protein>
<sequence>MSVGLFFTEKNKSERCSPSDVRRPAALPRDRAIRSRLANAIRKNRALLRDSLPLASAQMSGAAVKYLAEAPAPTPGPSQSLA</sequence>
<organism evidence="2 3">
    <name type="scientific">Liparis tanakae</name>
    <name type="common">Tanaka's snailfish</name>
    <dbReference type="NCBI Taxonomy" id="230148"/>
    <lineage>
        <taxon>Eukaryota</taxon>
        <taxon>Metazoa</taxon>
        <taxon>Chordata</taxon>
        <taxon>Craniata</taxon>
        <taxon>Vertebrata</taxon>
        <taxon>Euteleostomi</taxon>
        <taxon>Actinopterygii</taxon>
        <taxon>Neopterygii</taxon>
        <taxon>Teleostei</taxon>
        <taxon>Neoteleostei</taxon>
        <taxon>Acanthomorphata</taxon>
        <taxon>Eupercaria</taxon>
        <taxon>Perciformes</taxon>
        <taxon>Cottioidei</taxon>
        <taxon>Cottales</taxon>
        <taxon>Liparidae</taxon>
        <taxon>Liparis</taxon>
    </lineage>
</organism>
<evidence type="ECO:0000256" key="1">
    <source>
        <dbReference type="SAM" id="MobiDB-lite"/>
    </source>
</evidence>